<dbReference type="InterPro" id="IPR053134">
    <property type="entry name" value="RNA-dir_DNA_polymerase"/>
</dbReference>
<dbReference type="CDD" id="cd00303">
    <property type="entry name" value="retropepsin_like"/>
    <property type="match status" value="1"/>
</dbReference>
<dbReference type="Gene3D" id="2.40.70.10">
    <property type="entry name" value="Acid Proteases"/>
    <property type="match status" value="1"/>
</dbReference>
<dbReference type="EC" id="3.1.26.4" evidence="2"/>
<dbReference type="SUPFAM" id="SSF50630">
    <property type="entry name" value="Acid proteases"/>
    <property type="match status" value="1"/>
</dbReference>
<dbReference type="InterPro" id="IPR043128">
    <property type="entry name" value="Rev_trsase/Diguanyl_cyclase"/>
</dbReference>
<reference evidence="2 3" key="1">
    <citation type="journal article" date="2013" name="J. Biotechnol.">
        <title>Establishment and interpretation of the genome sequence of the phytopathogenic fungus Rhizoctonia solani AG1-IB isolate 7/3/14.</title>
        <authorList>
            <person name="Wibberg D.W."/>
            <person name="Jelonek L.J."/>
            <person name="Rupp O.R."/>
            <person name="Hennig M.H."/>
            <person name="Eikmeyer F.E."/>
            <person name="Goesmann A.G."/>
            <person name="Hartmann A.H."/>
            <person name="Borriss R.B."/>
            <person name="Grosch R.G."/>
            <person name="Puehler A.P."/>
            <person name="Schlueter A.S."/>
        </authorList>
    </citation>
    <scope>NUCLEOTIDE SEQUENCE [LARGE SCALE GENOMIC DNA]</scope>
    <source>
        <strain evidence="3">AG1-IB / isolate 7/3/14</strain>
    </source>
</reference>
<dbReference type="InterPro" id="IPR000477">
    <property type="entry name" value="RT_dom"/>
</dbReference>
<dbReference type="AlphaFoldDB" id="M5BXG0"/>
<dbReference type="GO" id="GO:0004523">
    <property type="term" value="F:RNA-DNA hybrid ribonuclease activity"/>
    <property type="evidence" value="ECO:0007669"/>
    <property type="project" value="UniProtKB-EC"/>
</dbReference>
<evidence type="ECO:0000259" key="1">
    <source>
        <dbReference type="PROSITE" id="PS50878"/>
    </source>
</evidence>
<dbReference type="Proteomes" id="UP000012065">
    <property type="component" value="Unassembled WGS sequence"/>
</dbReference>
<comment type="caution">
    <text evidence="2">The sequence shown here is derived from an EMBL/GenBank/DDBJ whole genome shotgun (WGS) entry which is preliminary data.</text>
</comment>
<evidence type="ECO:0000313" key="2">
    <source>
        <dbReference type="EMBL" id="CCO31290.1"/>
    </source>
</evidence>
<dbReference type="Gene3D" id="3.30.70.270">
    <property type="match status" value="1"/>
</dbReference>
<dbReference type="HOGENOM" id="CLU_000384_42_2_1"/>
<name>M5BXG0_THACB</name>
<dbReference type="PROSITE" id="PS50878">
    <property type="entry name" value="RT_POL"/>
    <property type="match status" value="1"/>
</dbReference>
<evidence type="ECO:0000313" key="3">
    <source>
        <dbReference type="Proteomes" id="UP000012065"/>
    </source>
</evidence>
<dbReference type="CDD" id="cd01647">
    <property type="entry name" value="RT_LTR"/>
    <property type="match status" value="1"/>
</dbReference>
<accession>M5BXG0</accession>
<dbReference type="PANTHER" id="PTHR24559">
    <property type="entry name" value="TRANSPOSON TY3-I GAG-POL POLYPROTEIN"/>
    <property type="match status" value="1"/>
</dbReference>
<organism evidence="2 3">
    <name type="scientific">Thanatephorus cucumeris (strain AG1-IB / isolate 7/3/14)</name>
    <name type="common">Lettuce bottom rot fungus</name>
    <name type="synonym">Rhizoctonia solani</name>
    <dbReference type="NCBI Taxonomy" id="1108050"/>
    <lineage>
        <taxon>Eukaryota</taxon>
        <taxon>Fungi</taxon>
        <taxon>Dikarya</taxon>
        <taxon>Basidiomycota</taxon>
        <taxon>Agaricomycotina</taxon>
        <taxon>Agaricomycetes</taxon>
        <taxon>Cantharellales</taxon>
        <taxon>Ceratobasidiaceae</taxon>
        <taxon>Rhizoctonia</taxon>
        <taxon>Rhizoctonia solani AG-1</taxon>
    </lineage>
</organism>
<dbReference type="Pfam" id="PF00078">
    <property type="entry name" value="RVT_1"/>
    <property type="match status" value="1"/>
</dbReference>
<dbReference type="Gene3D" id="3.10.10.10">
    <property type="entry name" value="HIV Type 1 Reverse Transcriptase, subunit A, domain 1"/>
    <property type="match status" value="1"/>
</dbReference>
<proteinExistence type="predicted"/>
<dbReference type="InterPro" id="IPR043502">
    <property type="entry name" value="DNA/RNA_pol_sf"/>
</dbReference>
<sequence length="326" mass="36946">MSIEPLFCAALQSNKSPLFNIDIEGITEPQQALIDSGSSANFIDPQFACSHNIPLIELDSPRAVIGINGKQVRDSIRFKCCLVFNSQGRRFSAVFYLLPLGNRNLILGTPWLILANPDINWRTLEVLLRPSEEARASDIAPPTTSIPDEFKAFQKVFSNDFFTTLPAHRSYDCAIPLEDGKDVPYGKICPSTSPAGAPVLFVKRADGRLRLVVDYHRLNAITVKDRYALPRQDELIEKLRHAKIFTKLDLRNGYNNIRIKEGDEWKAAFRTKYGHFEPTVMQFGLSNAPAVFQRFMNNIFRDLLDITVIVYLDDILIFSNSREEHV</sequence>
<protein>
    <submittedName>
        <fullName evidence="2">Rhizoctonia solani AG1-IB WGS project CAOJ00000000 data, isolate 7/3/14, contig 11597</fullName>
        <ecNumber evidence="2">3.1.26.4</ecNumber>
    </submittedName>
</protein>
<dbReference type="InterPro" id="IPR021109">
    <property type="entry name" value="Peptidase_aspartic_dom_sf"/>
</dbReference>
<dbReference type="SUPFAM" id="SSF56672">
    <property type="entry name" value="DNA/RNA polymerases"/>
    <property type="match status" value="1"/>
</dbReference>
<dbReference type="EMBL" id="CAOJ01007906">
    <property type="protein sequence ID" value="CCO31290.1"/>
    <property type="molecule type" value="Genomic_DNA"/>
</dbReference>
<gene>
    <name evidence="2" type="ORF">BN14_05329</name>
</gene>
<feature type="domain" description="Reverse transcriptase" evidence="1">
    <location>
        <begin position="183"/>
        <end position="326"/>
    </location>
</feature>
<dbReference type="Pfam" id="PF08284">
    <property type="entry name" value="RVP_2"/>
    <property type="match status" value="1"/>
</dbReference>
<keyword evidence="2" id="KW-0378">Hydrolase</keyword>
<dbReference type="PANTHER" id="PTHR24559:SF440">
    <property type="entry name" value="RIBONUCLEASE H"/>
    <property type="match status" value="1"/>
</dbReference>